<dbReference type="EMBL" id="BAABGZ010000008">
    <property type="protein sequence ID" value="GAA4347705.1"/>
    <property type="molecule type" value="Genomic_DNA"/>
</dbReference>
<dbReference type="Proteomes" id="UP001501153">
    <property type="component" value="Unassembled WGS sequence"/>
</dbReference>
<proteinExistence type="predicted"/>
<name>A0ABP8HYV3_9BACT</name>
<sequence>MQPPPPAVAPFYKANVLLVNTSDSARAALRTIAGILQERGFAIEKIDYDLSSIITKPRAYTKSGSHSMHILAITCKTGLRLTGQWRGTFGTFAVEERAAITNNASKQAFAEIEAVGKAYPGGALRYDYQP</sequence>
<organism evidence="1 2">
    <name type="scientific">Hymenobacter saemangeumensis</name>
    <dbReference type="NCBI Taxonomy" id="1084522"/>
    <lineage>
        <taxon>Bacteria</taxon>
        <taxon>Pseudomonadati</taxon>
        <taxon>Bacteroidota</taxon>
        <taxon>Cytophagia</taxon>
        <taxon>Cytophagales</taxon>
        <taxon>Hymenobacteraceae</taxon>
        <taxon>Hymenobacter</taxon>
    </lineage>
</organism>
<gene>
    <name evidence="1" type="ORF">GCM10023185_02950</name>
</gene>
<keyword evidence="2" id="KW-1185">Reference proteome</keyword>
<comment type="caution">
    <text evidence="1">The sequence shown here is derived from an EMBL/GenBank/DDBJ whole genome shotgun (WGS) entry which is preliminary data.</text>
</comment>
<reference evidence="2" key="1">
    <citation type="journal article" date="2019" name="Int. J. Syst. Evol. Microbiol.">
        <title>The Global Catalogue of Microorganisms (GCM) 10K type strain sequencing project: providing services to taxonomists for standard genome sequencing and annotation.</title>
        <authorList>
            <consortium name="The Broad Institute Genomics Platform"/>
            <consortium name="The Broad Institute Genome Sequencing Center for Infectious Disease"/>
            <person name="Wu L."/>
            <person name="Ma J."/>
        </authorList>
    </citation>
    <scope>NUCLEOTIDE SEQUENCE [LARGE SCALE GENOMIC DNA]</scope>
    <source>
        <strain evidence="2">JCM 17923</strain>
    </source>
</reference>
<evidence type="ECO:0000313" key="2">
    <source>
        <dbReference type="Proteomes" id="UP001501153"/>
    </source>
</evidence>
<protein>
    <submittedName>
        <fullName evidence="1">Uncharacterized protein</fullName>
    </submittedName>
</protein>
<accession>A0ABP8HYV3</accession>
<evidence type="ECO:0000313" key="1">
    <source>
        <dbReference type="EMBL" id="GAA4347705.1"/>
    </source>
</evidence>